<feature type="transmembrane region" description="Helical" evidence="7">
    <location>
        <begin position="368"/>
        <end position="387"/>
    </location>
</feature>
<dbReference type="AlphaFoldDB" id="A0A0K8QJK7"/>
<dbReference type="InterPro" id="IPR025857">
    <property type="entry name" value="MacB_PCD"/>
</dbReference>
<dbReference type="RefSeq" id="WP_062534619.1">
    <property type="nucleotide sequence ID" value="NZ_DF970151.1"/>
</dbReference>
<evidence type="ECO:0000256" key="4">
    <source>
        <dbReference type="ARBA" id="ARBA00022989"/>
    </source>
</evidence>
<dbReference type="Proteomes" id="UP000253740">
    <property type="component" value="Unassembled WGS sequence"/>
</dbReference>
<keyword evidence="4 7" id="KW-1133">Transmembrane helix</keyword>
<evidence type="ECO:0000256" key="1">
    <source>
        <dbReference type="ARBA" id="ARBA00004651"/>
    </source>
</evidence>
<evidence type="ECO:0000256" key="2">
    <source>
        <dbReference type="ARBA" id="ARBA00022475"/>
    </source>
</evidence>
<gene>
    <name evidence="10" type="ORF">MBSD_1856</name>
    <name evidence="11" type="ORF">MBSD_n0409</name>
</gene>
<dbReference type="PANTHER" id="PTHR30572">
    <property type="entry name" value="MEMBRANE COMPONENT OF TRANSPORTER-RELATED"/>
    <property type="match status" value="1"/>
</dbReference>
<dbReference type="EMBL" id="DF952380">
    <property type="protein sequence ID" value="GAN45310.1"/>
    <property type="molecule type" value="Genomic_DNA"/>
</dbReference>
<dbReference type="HOGENOM" id="CLU_056182_0_0_6"/>
<dbReference type="EMBL" id="DF970151">
    <property type="protein sequence ID" value="GAP65120.1"/>
    <property type="molecule type" value="Genomic_DNA"/>
</dbReference>
<evidence type="ECO:0000256" key="5">
    <source>
        <dbReference type="ARBA" id="ARBA00023136"/>
    </source>
</evidence>
<dbReference type="OrthoDB" id="9770036at2"/>
<evidence type="ECO:0000259" key="9">
    <source>
        <dbReference type="Pfam" id="PF12704"/>
    </source>
</evidence>
<evidence type="ECO:0000313" key="10">
    <source>
        <dbReference type="EMBL" id="GAN45310.1"/>
    </source>
</evidence>
<dbReference type="GO" id="GO:0022857">
    <property type="term" value="F:transmembrane transporter activity"/>
    <property type="evidence" value="ECO:0007669"/>
    <property type="project" value="TreeGrafter"/>
</dbReference>
<keyword evidence="3 7" id="KW-0812">Transmembrane</keyword>
<protein>
    <submittedName>
        <fullName evidence="11">ABC transporter permease</fullName>
    </submittedName>
</protein>
<keyword evidence="12" id="KW-1185">Reference proteome</keyword>
<comment type="subcellular location">
    <subcellularLocation>
        <location evidence="1">Cell membrane</location>
        <topology evidence="1">Multi-pass membrane protein</topology>
    </subcellularLocation>
</comment>
<feature type="transmembrane region" description="Helical" evidence="7">
    <location>
        <begin position="281"/>
        <end position="306"/>
    </location>
</feature>
<keyword evidence="2" id="KW-1003">Cell membrane</keyword>
<dbReference type="GO" id="GO:0005886">
    <property type="term" value="C:plasma membrane"/>
    <property type="evidence" value="ECO:0007669"/>
    <property type="project" value="UniProtKB-SubCell"/>
</dbReference>
<feature type="transmembrane region" description="Helical" evidence="7">
    <location>
        <begin position="15"/>
        <end position="38"/>
    </location>
</feature>
<sequence length="404" mass="44674">MEIRPILSALMRSKVALVLIGVQIALTLAIVCNALFIISQRIDKMGRPSGMDEANTFEVGSLGFGAAFDMRTTVQQDLATLRGLPGVQDVTPINRVPMGEAGWSTGIQLQPAQKTATTSTAIYFVDEHALDAMGVKLAAGRNFRADEIGFEPDFRNNGWPPVVIITKALAERLFPGQDAVGKQFYLGKDQPPQTVIGVVERLQAPWLDWKEVEYSTLIPQIRPYSTDIRYVVRAQPGRRDEVMKLAEAKLGEINRSRLVRNVESMEKVRAEGYRADRAMTIILCIVIVCLLTITALGIVGMASFWVTQRTKQIGTRRALGATQFDILRYFLTENFLITSLGLAAGAVLTYAFNVWLMTHYEAPRLPWYYVPVGFLCLWTLGQIAVLGPATRASRVPPAVATRSV</sequence>
<accession>A0A0K8QJK7</accession>
<keyword evidence="5 7" id="KW-0472">Membrane</keyword>
<dbReference type="Pfam" id="PF02687">
    <property type="entry name" value="FtsX"/>
    <property type="match status" value="1"/>
</dbReference>
<reference evidence="10" key="1">
    <citation type="submission" date="2015-03" db="EMBL/GenBank/DDBJ databases">
        <title>Draft genome sequence of Mizugakiibacter sediminis skMP5.</title>
        <authorList>
            <person name="Watanabe T."/>
            <person name="Kojima H."/>
            <person name="Fukui M."/>
        </authorList>
    </citation>
    <scope>NUCLEOTIDE SEQUENCE</scope>
    <source>
        <strain evidence="10">SkMP5</strain>
    </source>
</reference>
<dbReference type="STRING" id="1475481.GCA_000953855_00416"/>
<feature type="domain" description="MacB-like periplasmic core" evidence="9">
    <location>
        <begin position="20"/>
        <end position="240"/>
    </location>
</feature>
<feature type="transmembrane region" description="Helical" evidence="7">
    <location>
        <begin position="335"/>
        <end position="356"/>
    </location>
</feature>
<evidence type="ECO:0000256" key="7">
    <source>
        <dbReference type="SAM" id="Phobius"/>
    </source>
</evidence>
<dbReference type="InterPro" id="IPR050250">
    <property type="entry name" value="Macrolide_Exporter_MacB"/>
</dbReference>
<reference evidence="11" key="2">
    <citation type="submission" date="2015-08" db="EMBL/GenBank/DDBJ databases">
        <title>Complete DNA Sequence of Pseudomonas syringae pv. actinidiae, the Causal Agent of Kiwifruit Canker Disease.</title>
        <authorList>
            <person name="Rikkerink E.H.A."/>
            <person name="Fineran P.C."/>
        </authorList>
    </citation>
    <scope>NUCLEOTIDE SEQUENCE</scope>
    <source>
        <strain evidence="11">SkMP5</strain>
    </source>
</reference>
<evidence type="ECO:0000313" key="11">
    <source>
        <dbReference type="EMBL" id="GAP65120.1"/>
    </source>
</evidence>
<name>A0A0K8QJK7_9GAMM</name>
<evidence type="ECO:0000256" key="6">
    <source>
        <dbReference type="ARBA" id="ARBA00038076"/>
    </source>
</evidence>
<comment type="similarity">
    <text evidence="6">Belongs to the ABC-4 integral membrane protein family.</text>
</comment>
<dbReference type="Pfam" id="PF12704">
    <property type="entry name" value="MacB_PCD"/>
    <property type="match status" value="1"/>
</dbReference>
<organism evidence="11">
    <name type="scientific">Mizugakiibacter sediminis</name>
    <dbReference type="NCBI Taxonomy" id="1475481"/>
    <lineage>
        <taxon>Bacteria</taxon>
        <taxon>Pseudomonadati</taxon>
        <taxon>Pseudomonadota</taxon>
        <taxon>Gammaproteobacteria</taxon>
        <taxon>Lysobacterales</taxon>
        <taxon>Rhodanobacteraceae</taxon>
        <taxon>Mizugakiibacter</taxon>
    </lineage>
</organism>
<evidence type="ECO:0000313" key="12">
    <source>
        <dbReference type="Proteomes" id="UP000253740"/>
    </source>
</evidence>
<dbReference type="PANTHER" id="PTHR30572:SF4">
    <property type="entry name" value="ABC TRANSPORTER PERMEASE YTRF"/>
    <property type="match status" value="1"/>
</dbReference>
<evidence type="ECO:0000259" key="8">
    <source>
        <dbReference type="Pfam" id="PF02687"/>
    </source>
</evidence>
<proteinExistence type="inferred from homology"/>
<feature type="domain" description="ABC3 transporter permease C-terminal" evidence="8">
    <location>
        <begin position="285"/>
        <end position="397"/>
    </location>
</feature>
<dbReference type="InterPro" id="IPR003838">
    <property type="entry name" value="ABC3_permease_C"/>
</dbReference>
<evidence type="ECO:0000256" key="3">
    <source>
        <dbReference type="ARBA" id="ARBA00022692"/>
    </source>
</evidence>